<evidence type="ECO:0000256" key="3">
    <source>
        <dbReference type="ARBA" id="ARBA00023295"/>
    </source>
</evidence>
<keyword evidence="2" id="KW-0378">Hydrolase</keyword>
<sequence>MPQFAIGERDFLLDGRPVQLISGALHYFRVHPGQWADRLAKARMMGLNTVETYVPWNAHAPEPGEFRLDGGLDLPRFLALAAAHGLHAIVRPGPYICAEWDNGGLPGWLTRDPAIRLRSSDPRFLDAVAGYFDRLLPVLAAAQVTRGGPVLAVQVENEYGAYGDDSGYLRALVGMLRRGGIDVPLFTCDQADDTMLARGGLPDVHRTGNFGGHVTERLAVLRRQQPTGPLMCAEFWNGWFDHWGGAHHTTPAAESARALDELLSAGASVNVYMLHGGSNFGLGNGANHKGVYRPTVTSYDYDAPLSEAGDPTEKYAAYREVIARYAPVPELAPQPAGPAPAFPVRATATAPLLGHLDRLATRTDHDRAPTMDEAGQYRGFVLYRTTLAAAGPQVLTVGEVRDRAQVLVDGVPAGVLSREFHDTSLAVAPNRPDAVLDLLVEDQGRVNYGPRIGEHKGLIGPVAVDGAELRGWQVYRIDLDAHAGLPFTPSDAAVLGPAFHSGEFEVGGPVDLHLALPGWTKGVAWVNGFCLGRYWRRGPQRTLYVPGPVVRAGRNRVTVLELESARRPEWEFRPGPDAGPTEE</sequence>
<evidence type="ECO:0000259" key="5">
    <source>
        <dbReference type="Pfam" id="PF01301"/>
    </source>
</evidence>
<dbReference type="SUPFAM" id="SSF49785">
    <property type="entry name" value="Galactose-binding domain-like"/>
    <property type="match status" value="1"/>
</dbReference>
<dbReference type="InterPro" id="IPR001944">
    <property type="entry name" value="Glycoside_Hdrlase_35"/>
</dbReference>
<feature type="active site" description="Proton donor" evidence="4">
    <location>
        <position position="158"/>
    </location>
</feature>
<organism evidence="8 9">
    <name type="scientific">Marinitenerispora sediminis</name>
    <dbReference type="NCBI Taxonomy" id="1931232"/>
    <lineage>
        <taxon>Bacteria</taxon>
        <taxon>Bacillati</taxon>
        <taxon>Actinomycetota</taxon>
        <taxon>Actinomycetes</taxon>
        <taxon>Streptosporangiales</taxon>
        <taxon>Nocardiopsidaceae</taxon>
        <taxon>Marinitenerispora</taxon>
    </lineage>
</organism>
<dbReference type="Pfam" id="PF21467">
    <property type="entry name" value="BetaGal_gal-bd"/>
    <property type="match status" value="1"/>
</dbReference>
<keyword evidence="9" id="KW-1185">Reference proteome</keyword>
<dbReference type="InterPro" id="IPR031330">
    <property type="entry name" value="Gly_Hdrlase_35_cat"/>
</dbReference>
<evidence type="ECO:0000259" key="6">
    <source>
        <dbReference type="Pfam" id="PF21317"/>
    </source>
</evidence>
<evidence type="ECO:0000256" key="1">
    <source>
        <dbReference type="ARBA" id="ARBA00009809"/>
    </source>
</evidence>
<evidence type="ECO:0000259" key="7">
    <source>
        <dbReference type="Pfam" id="PF21467"/>
    </source>
</evidence>
<dbReference type="SUPFAM" id="SSF51445">
    <property type="entry name" value="(Trans)glycosidases"/>
    <property type="match status" value="1"/>
</dbReference>
<dbReference type="InterPro" id="IPR008979">
    <property type="entry name" value="Galactose-bd-like_sf"/>
</dbReference>
<dbReference type="AlphaFoldDB" id="A0A368SZW8"/>
<dbReference type="Gene3D" id="2.60.120.260">
    <property type="entry name" value="Galactose-binding domain-like"/>
    <property type="match status" value="2"/>
</dbReference>
<dbReference type="InterPro" id="IPR048913">
    <property type="entry name" value="BetaGal_gal-bd"/>
</dbReference>
<dbReference type="PANTHER" id="PTHR23421">
    <property type="entry name" value="BETA-GALACTOSIDASE RELATED"/>
    <property type="match status" value="1"/>
</dbReference>
<dbReference type="GO" id="GO:0005975">
    <property type="term" value="P:carbohydrate metabolic process"/>
    <property type="evidence" value="ECO:0007669"/>
    <property type="project" value="InterPro"/>
</dbReference>
<dbReference type="PROSITE" id="PS01182">
    <property type="entry name" value="GLYCOSYL_HYDROL_F35"/>
    <property type="match status" value="1"/>
</dbReference>
<dbReference type="Gene3D" id="3.20.20.80">
    <property type="entry name" value="Glycosidases"/>
    <property type="match status" value="1"/>
</dbReference>
<feature type="active site" description="Nucleophile" evidence="4">
    <location>
        <position position="234"/>
    </location>
</feature>
<evidence type="ECO:0000313" key="9">
    <source>
        <dbReference type="Proteomes" id="UP000253318"/>
    </source>
</evidence>
<reference evidence="8 9" key="1">
    <citation type="submission" date="2018-04" db="EMBL/GenBank/DDBJ databases">
        <title>Novel actinobacteria from marine sediment.</title>
        <authorList>
            <person name="Ng Z.Y."/>
            <person name="Tan G.Y.A."/>
        </authorList>
    </citation>
    <scope>NUCLEOTIDE SEQUENCE [LARGE SCALE GENOMIC DNA]</scope>
    <source>
        <strain evidence="8 9">TPS81</strain>
    </source>
</reference>
<dbReference type="Pfam" id="PF01301">
    <property type="entry name" value="Glyco_hydro_35"/>
    <property type="match status" value="1"/>
</dbReference>
<protein>
    <submittedName>
        <fullName evidence="8">Beta-galactosidase</fullName>
    </submittedName>
</protein>
<dbReference type="EMBL" id="QEIN01000236">
    <property type="protein sequence ID" value="RCV51943.1"/>
    <property type="molecule type" value="Genomic_DNA"/>
</dbReference>
<feature type="domain" description="Beta-galactosidase 1-like first all-beta" evidence="6">
    <location>
        <begin position="370"/>
        <end position="477"/>
    </location>
</feature>
<dbReference type="FunFam" id="3.20.20.80:FF:000115">
    <property type="entry name" value="Beta-galactosidase"/>
    <property type="match status" value="1"/>
</dbReference>
<dbReference type="InterPro" id="IPR026283">
    <property type="entry name" value="B-gal_1-like"/>
</dbReference>
<dbReference type="InterPro" id="IPR048912">
    <property type="entry name" value="BetaGal1-like_ABD1"/>
</dbReference>
<dbReference type="InterPro" id="IPR019801">
    <property type="entry name" value="Glyco_hydro_35_CS"/>
</dbReference>
<dbReference type="Pfam" id="PF21317">
    <property type="entry name" value="BetaGal_ABD_1"/>
    <property type="match status" value="1"/>
</dbReference>
<dbReference type="OrthoDB" id="9813184at2"/>
<keyword evidence="3" id="KW-0326">Glycosidase</keyword>
<name>A0A368SZW8_9ACTN</name>
<dbReference type="GO" id="GO:0004565">
    <property type="term" value="F:beta-galactosidase activity"/>
    <property type="evidence" value="ECO:0007669"/>
    <property type="project" value="InterPro"/>
</dbReference>
<accession>A0A368SZW8</accession>
<proteinExistence type="inferred from homology"/>
<dbReference type="RefSeq" id="WP_114400416.1">
    <property type="nucleotide sequence ID" value="NZ_QEIM01000219.1"/>
</dbReference>
<dbReference type="Proteomes" id="UP000253318">
    <property type="component" value="Unassembled WGS sequence"/>
</dbReference>
<feature type="domain" description="Beta-galactosidase galactose-binding" evidence="7">
    <location>
        <begin position="497"/>
        <end position="555"/>
    </location>
</feature>
<comment type="caution">
    <text evidence="8">The sequence shown here is derived from an EMBL/GenBank/DDBJ whole genome shotgun (WGS) entry which is preliminary data.</text>
</comment>
<gene>
    <name evidence="8" type="ORF">DEF24_22600</name>
</gene>
<evidence type="ECO:0000313" key="8">
    <source>
        <dbReference type="EMBL" id="RCV51943.1"/>
    </source>
</evidence>
<evidence type="ECO:0000256" key="2">
    <source>
        <dbReference type="ARBA" id="ARBA00022801"/>
    </source>
</evidence>
<feature type="domain" description="Glycoside hydrolase 35 catalytic" evidence="5">
    <location>
        <begin position="11"/>
        <end position="324"/>
    </location>
</feature>
<evidence type="ECO:0000256" key="4">
    <source>
        <dbReference type="PIRSR" id="PIRSR006336-1"/>
    </source>
</evidence>
<comment type="similarity">
    <text evidence="1">Belongs to the glycosyl hydrolase 35 family.</text>
</comment>
<dbReference type="PIRSF" id="PIRSF006336">
    <property type="entry name" value="B-gal"/>
    <property type="match status" value="1"/>
</dbReference>
<dbReference type="PRINTS" id="PR00742">
    <property type="entry name" value="GLHYDRLASE35"/>
</dbReference>
<dbReference type="InterPro" id="IPR017853">
    <property type="entry name" value="GH"/>
</dbReference>